<gene>
    <name evidence="3" type="ORF">GCM10022214_44460</name>
</gene>
<dbReference type="InterPro" id="IPR041698">
    <property type="entry name" value="Methyltransf_25"/>
</dbReference>
<keyword evidence="4" id="KW-1185">Reference proteome</keyword>
<reference evidence="4" key="1">
    <citation type="journal article" date="2019" name="Int. J. Syst. Evol. Microbiol.">
        <title>The Global Catalogue of Microorganisms (GCM) 10K type strain sequencing project: providing services to taxonomists for standard genome sequencing and annotation.</title>
        <authorList>
            <consortium name="The Broad Institute Genomics Platform"/>
            <consortium name="The Broad Institute Genome Sequencing Center for Infectious Disease"/>
            <person name="Wu L."/>
            <person name="Ma J."/>
        </authorList>
    </citation>
    <scope>NUCLEOTIDE SEQUENCE [LARGE SCALE GENOMIC DNA]</scope>
    <source>
        <strain evidence="4">JCM 16702</strain>
    </source>
</reference>
<name>A0ABP7W6B0_9ACTN</name>
<dbReference type="Gene3D" id="3.40.50.150">
    <property type="entry name" value="Vaccinia Virus protein VP39"/>
    <property type="match status" value="1"/>
</dbReference>
<dbReference type="Proteomes" id="UP001500683">
    <property type="component" value="Unassembled WGS sequence"/>
</dbReference>
<dbReference type="CDD" id="cd02440">
    <property type="entry name" value="AdoMet_MTases"/>
    <property type="match status" value="1"/>
</dbReference>
<evidence type="ECO:0000313" key="4">
    <source>
        <dbReference type="Proteomes" id="UP001500683"/>
    </source>
</evidence>
<dbReference type="EMBL" id="BAAAZG010000029">
    <property type="protein sequence ID" value="GAA4080901.1"/>
    <property type="molecule type" value="Genomic_DNA"/>
</dbReference>
<sequence length="277" mass="29759">MADVVERLACPICGEPLLLEDKALRCARGHAFDIARQGYANLLPGNARPGTADTPEMVGAREDFLATGHFAPMADALTEIVTTQPETGCVLDAGAGTGYYLSAVLKPLEHAVGIALDLSKYAARRAARAHPRIGAVVADLWRPLPVRTDSVDAIVNVFAPRNAAEFQRVLRPGGLLITVTPSPRHLGPLVEALGLVTVDEQKNERVDSTLGEHFTLESRRTLEYQATLDHTETEALVGMGPSAHHVPADELRRRLTALPAPVTTPLSFVISTFRSTP</sequence>
<dbReference type="PANTHER" id="PTHR42912:SF45">
    <property type="entry name" value="23S RRNA (GUANINE(745)-N(1))-METHYLTRANSFERASE"/>
    <property type="match status" value="1"/>
</dbReference>
<dbReference type="SUPFAM" id="SSF53335">
    <property type="entry name" value="S-adenosyl-L-methionine-dependent methyltransferases"/>
    <property type="match status" value="1"/>
</dbReference>
<dbReference type="InterPro" id="IPR048647">
    <property type="entry name" value="RlmA_N"/>
</dbReference>
<feature type="domain" description="23S rRNA (guanine(745)-N(1))-methyltransferase N-terminal" evidence="2">
    <location>
        <begin position="9"/>
        <end position="46"/>
    </location>
</feature>
<dbReference type="InterPro" id="IPR016718">
    <property type="entry name" value="rRNA_m1G-MeTrfase_A_prd"/>
</dbReference>
<organism evidence="3 4">
    <name type="scientific">Actinomadura miaoliensis</name>
    <dbReference type="NCBI Taxonomy" id="430685"/>
    <lineage>
        <taxon>Bacteria</taxon>
        <taxon>Bacillati</taxon>
        <taxon>Actinomycetota</taxon>
        <taxon>Actinomycetes</taxon>
        <taxon>Streptosporangiales</taxon>
        <taxon>Thermomonosporaceae</taxon>
        <taxon>Actinomadura</taxon>
    </lineage>
</organism>
<dbReference type="InterPro" id="IPR029063">
    <property type="entry name" value="SAM-dependent_MTases_sf"/>
</dbReference>
<comment type="caution">
    <text evidence="3">The sequence shown here is derived from an EMBL/GenBank/DDBJ whole genome shotgun (WGS) entry which is preliminary data.</text>
</comment>
<protein>
    <submittedName>
        <fullName evidence="3">rRNA (Guanine-N1)-methyltransferase</fullName>
    </submittedName>
</protein>
<dbReference type="Pfam" id="PF21302">
    <property type="entry name" value="Zn_ribbon_RlmA"/>
    <property type="match status" value="1"/>
</dbReference>
<proteinExistence type="predicted"/>
<dbReference type="PIRSF" id="PIRSF018249">
    <property type="entry name" value="MyrA_prd"/>
    <property type="match status" value="1"/>
</dbReference>
<dbReference type="Pfam" id="PF13649">
    <property type="entry name" value="Methyltransf_25"/>
    <property type="match status" value="1"/>
</dbReference>
<accession>A0ABP7W6B0</accession>
<evidence type="ECO:0000259" key="1">
    <source>
        <dbReference type="Pfam" id="PF13649"/>
    </source>
</evidence>
<evidence type="ECO:0000259" key="2">
    <source>
        <dbReference type="Pfam" id="PF21302"/>
    </source>
</evidence>
<evidence type="ECO:0000313" key="3">
    <source>
        <dbReference type="EMBL" id="GAA4080901.1"/>
    </source>
</evidence>
<dbReference type="PANTHER" id="PTHR42912">
    <property type="entry name" value="METHYLTRANSFERASE"/>
    <property type="match status" value="1"/>
</dbReference>
<dbReference type="InterPro" id="IPR050508">
    <property type="entry name" value="Methyltransf_Superfamily"/>
</dbReference>
<feature type="domain" description="Methyltransferase" evidence="1">
    <location>
        <begin position="90"/>
        <end position="174"/>
    </location>
</feature>